<sequence>MAALILVLVSLLCGPSFKDALAAQAGDTLDDLPLTEVLADSSSTGTMAVTLTGDGGYGVTDKGIARTLAEHGVPVVVLNSLHYFQKRRAPEEASADLERILRHYLQSWKMKRAVLVGYSLGADVLPFMLNRLPPDLRSRVPVLALLAPSAEADFQFHLTDWFGTHHRKTALPVPPELERLRGLRILCFYGYKDKEAICDRLDAGLVTSFPIEGGHRFANRYGPVAEQILKAAR</sequence>
<dbReference type="InterPro" id="IPR029058">
    <property type="entry name" value="AB_hydrolase_fold"/>
</dbReference>
<name>A0A538TJF9_UNCEI</name>
<dbReference type="PIRSF" id="PIRSF029063">
    <property type="entry name" value="IV_sec_VirJ"/>
    <property type="match status" value="1"/>
</dbReference>
<evidence type="ECO:0000259" key="2">
    <source>
        <dbReference type="Pfam" id="PF06057"/>
    </source>
</evidence>
<comment type="caution">
    <text evidence="3">The sequence shown here is derived from an EMBL/GenBank/DDBJ whole genome shotgun (WGS) entry which is preliminary data.</text>
</comment>
<dbReference type="AlphaFoldDB" id="A0A538TJF9"/>
<dbReference type="Pfam" id="PF06057">
    <property type="entry name" value="VirJ"/>
    <property type="match status" value="1"/>
</dbReference>
<dbReference type="Gene3D" id="3.40.50.1820">
    <property type="entry name" value="alpha/beta hydrolase"/>
    <property type="match status" value="1"/>
</dbReference>
<dbReference type="EMBL" id="VBOZ01000029">
    <property type="protein sequence ID" value="TMQ63757.1"/>
    <property type="molecule type" value="Genomic_DNA"/>
</dbReference>
<evidence type="ECO:0000256" key="1">
    <source>
        <dbReference type="SAM" id="SignalP"/>
    </source>
</evidence>
<proteinExistence type="predicted"/>
<organism evidence="3 4">
    <name type="scientific">Eiseniibacteriota bacterium</name>
    <dbReference type="NCBI Taxonomy" id="2212470"/>
    <lineage>
        <taxon>Bacteria</taxon>
        <taxon>Candidatus Eiseniibacteriota</taxon>
    </lineage>
</organism>
<feature type="signal peptide" evidence="1">
    <location>
        <begin position="1"/>
        <end position="25"/>
    </location>
</feature>
<protein>
    <recommendedName>
        <fullName evidence="2">Bacterial virulence domain-containing protein</fullName>
    </recommendedName>
</protein>
<accession>A0A538TJF9</accession>
<evidence type="ECO:0000313" key="4">
    <source>
        <dbReference type="Proteomes" id="UP000317691"/>
    </source>
</evidence>
<dbReference type="Proteomes" id="UP000317691">
    <property type="component" value="Unassembled WGS sequence"/>
</dbReference>
<dbReference type="InterPro" id="IPR011225">
    <property type="entry name" value="IV_sec_VirJ"/>
</dbReference>
<dbReference type="SUPFAM" id="SSF53474">
    <property type="entry name" value="alpha/beta-Hydrolases"/>
    <property type="match status" value="1"/>
</dbReference>
<reference evidence="3 4" key="1">
    <citation type="journal article" date="2019" name="Nat. Microbiol.">
        <title>Mediterranean grassland soil C-N compound turnover is dependent on rainfall and depth, and is mediated by genomically divergent microorganisms.</title>
        <authorList>
            <person name="Diamond S."/>
            <person name="Andeer P.F."/>
            <person name="Li Z."/>
            <person name="Crits-Christoph A."/>
            <person name="Burstein D."/>
            <person name="Anantharaman K."/>
            <person name="Lane K.R."/>
            <person name="Thomas B.C."/>
            <person name="Pan C."/>
            <person name="Northen T.R."/>
            <person name="Banfield J.F."/>
        </authorList>
    </citation>
    <scope>NUCLEOTIDE SEQUENCE [LARGE SCALE GENOMIC DNA]</scope>
    <source>
        <strain evidence="3">WS_9</strain>
    </source>
</reference>
<feature type="domain" description="Bacterial virulence" evidence="2">
    <location>
        <begin position="46"/>
        <end position="231"/>
    </location>
</feature>
<gene>
    <name evidence="3" type="ORF">E6K79_08910</name>
</gene>
<evidence type="ECO:0000313" key="3">
    <source>
        <dbReference type="EMBL" id="TMQ63757.1"/>
    </source>
</evidence>
<keyword evidence="1" id="KW-0732">Signal</keyword>
<dbReference type="InterPro" id="IPR010333">
    <property type="entry name" value="VirJ"/>
</dbReference>
<feature type="chain" id="PRO_5022245775" description="Bacterial virulence domain-containing protein" evidence="1">
    <location>
        <begin position="26"/>
        <end position="233"/>
    </location>
</feature>